<dbReference type="SUPFAM" id="SSF81296">
    <property type="entry name" value="E set domains"/>
    <property type="match status" value="1"/>
</dbReference>
<keyword evidence="4" id="KW-1185">Reference proteome</keyword>
<dbReference type="OrthoDB" id="9761875at2"/>
<dbReference type="GO" id="GO:0005975">
    <property type="term" value="P:carbohydrate metabolic process"/>
    <property type="evidence" value="ECO:0007669"/>
    <property type="project" value="InterPro"/>
</dbReference>
<dbReference type="InterPro" id="IPR014756">
    <property type="entry name" value="Ig_E-set"/>
</dbReference>
<dbReference type="InterPro" id="IPR004193">
    <property type="entry name" value="Glyco_hydro_13_N"/>
</dbReference>
<dbReference type="RefSeq" id="WP_109984313.1">
    <property type="nucleotide sequence ID" value="NZ_QGTD01000008.1"/>
</dbReference>
<dbReference type="CDD" id="cd02860">
    <property type="entry name" value="E_set_Pullulanase"/>
    <property type="match status" value="1"/>
</dbReference>
<dbReference type="Proteomes" id="UP000245624">
    <property type="component" value="Unassembled WGS sequence"/>
</dbReference>
<dbReference type="CDD" id="cd11341">
    <property type="entry name" value="AmyAc_Pullulanase_LD-like"/>
    <property type="match status" value="1"/>
</dbReference>
<dbReference type="Gene3D" id="3.20.20.80">
    <property type="entry name" value="Glycosidases"/>
    <property type="match status" value="1"/>
</dbReference>
<dbReference type="InterPro" id="IPR013783">
    <property type="entry name" value="Ig-like_fold"/>
</dbReference>
<dbReference type="PANTHER" id="PTHR43002">
    <property type="entry name" value="GLYCOGEN DEBRANCHING ENZYME"/>
    <property type="match status" value="1"/>
</dbReference>
<comment type="similarity">
    <text evidence="1">Belongs to the glycosyl hydrolase 13 family.</text>
</comment>
<dbReference type="NCBIfam" id="TIGR02104">
    <property type="entry name" value="pulA_typeI"/>
    <property type="match status" value="1"/>
</dbReference>
<evidence type="ECO:0000256" key="1">
    <source>
        <dbReference type="ARBA" id="ARBA00008061"/>
    </source>
</evidence>
<dbReference type="SUPFAM" id="SSF51445">
    <property type="entry name" value="(Trans)glycosidases"/>
    <property type="match status" value="1"/>
</dbReference>
<name>A0A317L1H4_9BACI</name>
<sequence>MNIAAWIDDINKITLEGMKDHDLVSPSLSIFISNQFMPIKDVVKVGEDQLFVYLVDNISLIQEAFVAIQNKKYPIFPRNIVRTTWFENKYTASETTLGPLYKKDGTAFTLWAPTASNIEIIMEGERRLMRRNDRGVWDIWLPGDLHGNIYQFAVTIAGKERIVNDPYARGLTANSNASVVVDMAKTDPVHFREITYPKITKDKAIIYEVHVRDLSMCSESGIKNKGKFLSFTERHSRNAEGYSTGLAYLKELGITHLQLLPIMDFARVDETEPEKDYNWGYDPLFYFVPEGSYASNLSNPITRIIECKQMIQSIHEAGMSVIIDVVFNHVFQYENSTFEKLVPEYYFRFHENGSVSNGSGTGNDLATERKMARKFILDVVDFWLKEYLVDGFRFDLMGLVDLETMKQIQSRCSQENRPILLLGEGWELDTALDKSQLSTLKKADQLPEVSYFNDHFRDQIKGNTFYSTSTGYVNGEGRNESFLPALITASCDHRFHTPMFSCPLQSVNYVECHDNHTLLDKLQLSNPTISEEDRRKMHQLATGLVLLSQGVPFLHAGQEFFRSKNGDENSYLSGDKVNQMEWRKRGREDENIQWIRKLIQLRKQHDHFRLQTAKEIKERVHFIQVPVPLVGYLLLGEKKDFVIVINPTNIKHQITMPSHGRWTKWISNLRDSKSPISCLLQQTAELDAYELAIFLKYR</sequence>
<accession>A0A317L1H4</accession>
<reference evidence="3 4" key="1">
    <citation type="submission" date="2018-05" db="EMBL/GenBank/DDBJ databases">
        <title>Genomic analysis of Gracilibacillus dipsosauri DD1 reveals novel features of a salt-tolerant amylase.</title>
        <authorList>
            <person name="Deutch C.E."/>
            <person name="Yang S."/>
        </authorList>
    </citation>
    <scope>NUCLEOTIDE SEQUENCE [LARGE SCALE GENOMIC DNA]</scope>
    <source>
        <strain evidence="3 4">DD1</strain>
    </source>
</reference>
<dbReference type="Gene3D" id="2.60.40.10">
    <property type="entry name" value="Immunoglobulins"/>
    <property type="match status" value="1"/>
</dbReference>
<dbReference type="AlphaFoldDB" id="A0A317L1H4"/>
<dbReference type="InterPro" id="IPR011840">
    <property type="entry name" value="PulA_typeI"/>
</dbReference>
<dbReference type="InterPro" id="IPR017853">
    <property type="entry name" value="GH"/>
</dbReference>
<evidence type="ECO:0000313" key="3">
    <source>
        <dbReference type="EMBL" id="PWU68708.1"/>
    </source>
</evidence>
<evidence type="ECO:0000259" key="2">
    <source>
        <dbReference type="SMART" id="SM00642"/>
    </source>
</evidence>
<dbReference type="EMBL" id="QGTD01000008">
    <property type="protein sequence ID" value="PWU68708.1"/>
    <property type="molecule type" value="Genomic_DNA"/>
</dbReference>
<dbReference type="Pfam" id="PF00128">
    <property type="entry name" value="Alpha-amylase"/>
    <property type="match status" value="2"/>
</dbReference>
<evidence type="ECO:0000313" key="4">
    <source>
        <dbReference type="Proteomes" id="UP000245624"/>
    </source>
</evidence>
<dbReference type="SMART" id="SM00642">
    <property type="entry name" value="Aamy"/>
    <property type="match status" value="1"/>
</dbReference>
<organism evidence="3 4">
    <name type="scientific">Gracilibacillus dipsosauri</name>
    <dbReference type="NCBI Taxonomy" id="178340"/>
    <lineage>
        <taxon>Bacteria</taxon>
        <taxon>Bacillati</taxon>
        <taxon>Bacillota</taxon>
        <taxon>Bacilli</taxon>
        <taxon>Bacillales</taxon>
        <taxon>Bacillaceae</taxon>
        <taxon>Gracilibacillus</taxon>
    </lineage>
</organism>
<dbReference type="Pfam" id="PF02922">
    <property type="entry name" value="CBM_48"/>
    <property type="match status" value="1"/>
</dbReference>
<gene>
    <name evidence="3" type="primary">pulA</name>
    <name evidence="3" type="ORF">DLJ74_09780</name>
</gene>
<dbReference type="GO" id="GO:0004553">
    <property type="term" value="F:hydrolase activity, hydrolyzing O-glycosyl compounds"/>
    <property type="evidence" value="ECO:0007669"/>
    <property type="project" value="InterPro"/>
</dbReference>
<protein>
    <submittedName>
        <fullName evidence="3">Type I pullulanase</fullName>
    </submittedName>
</protein>
<comment type="caution">
    <text evidence="3">The sequence shown here is derived from an EMBL/GenBank/DDBJ whole genome shotgun (WGS) entry which is preliminary data.</text>
</comment>
<proteinExistence type="inferred from homology"/>
<feature type="domain" description="Glycosyl hydrolase family 13 catalytic" evidence="2">
    <location>
        <begin position="229"/>
        <end position="602"/>
    </location>
</feature>
<dbReference type="InterPro" id="IPR006047">
    <property type="entry name" value="GH13_cat_dom"/>
</dbReference>